<dbReference type="HOGENOM" id="CLU_116617_3_0_7"/>
<reference evidence="2 3" key="1">
    <citation type="journal article" date="2014" name="Nature">
        <title>An environmental bacterial taxon with a large and distinct metabolic repertoire.</title>
        <authorList>
            <person name="Wilson M.C."/>
            <person name="Mori T."/>
            <person name="Ruckert C."/>
            <person name="Uria A.R."/>
            <person name="Helf M.J."/>
            <person name="Takada K."/>
            <person name="Gernert C."/>
            <person name="Steffens U.A."/>
            <person name="Heycke N."/>
            <person name="Schmitt S."/>
            <person name="Rinke C."/>
            <person name="Helfrich E.J."/>
            <person name="Brachmann A.O."/>
            <person name="Gurgui C."/>
            <person name="Wakimoto T."/>
            <person name="Kracht M."/>
            <person name="Crusemann M."/>
            <person name="Hentschel U."/>
            <person name="Abe I."/>
            <person name="Matsunaga S."/>
            <person name="Kalinowski J."/>
            <person name="Takeyama H."/>
            <person name="Piel J."/>
        </authorList>
    </citation>
    <scope>NUCLEOTIDE SEQUENCE [LARGE SCALE GENOMIC DNA]</scope>
    <source>
        <strain evidence="3">TSY2</strain>
    </source>
</reference>
<accession>W4LLE2</accession>
<name>W4LLE2_9BACT</name>
<dbReference type="AlphaFoldDB" id="W4LLE2"/>
<dbReference type="PANTHER" id="PTHR34610">
    <property type="entry name" value="SSL7007 PROTEIN"/>
    <property type="match status" value="1"/>
</dbReference>
<comment type="caution">
    <text evidence="2">The sequence shown here is derived from an EMBL/GenBank/DDBJ whole genome shotgun (WGS) entry which is preliminary data.</text>
</comment>
<keyword evidence="3" id="KW-1185">Reference proteome</keyword>
<dbReference type="SUPFAM" id="SSF88723">
    <property type="entry name" value="PIN domain-like"/>
    <property type="match status" value="1"/>
</dbReference>
<dbReference type="Pfam" id="PF13470">
    <property type="entry name" value="PIN_3"/>
    <property type="match status" value="1"/>
</dbReference>
<feature type="domain" description="PIN" evidence="1">
    <location>
        <begin position="11"/>
        <end position="127"/>
    </location>
</feature>
<dbReference type="EMBL" id="AZHX01001935">
    <property type="protein sequence ID" value="ETW98540.1"/>
    <property type="molecule type" value="Genomic_DNA"/>
</dbReference>
<dbReference type="InterPro" id="IPR002850">
    <property type="entry name" value="PIN_toxin-like"/>
</dbReference>
<dbReference type="InterPro" id="IPR029060">
    <property type="entry name" value="PIN-like_dom_sf"/>
</dbReference>
<evidence type="ECO:0000313" key="2">
    <source>
        <dbReference type="EMBL" id="ETW98540.1"/>
    </source>
</evidence>
<evidence type="ECO:0000313" key="3">
    <source>
        <dbReference type="Proteomes" id="UP000019140"/>
    </source>
</evidence>
<dbReference type="NCBIfam" id="TIGR00305">
    <property type="entry name" value="putative toxin-antitoxin system toxin component, PIN family"/>
    <property type="match status" value="1"/>
</dbReference>
<organism evidence="2 3">
    <name type="scientific">Candidatus Entotheonella gemina</name>
    <dbReference type="NCBI Taxonomy" id="1429439"/>
    <lineage>
        <taxon>Bacteria</taxon>
        <taxon>Pseudomonadati</taxon>
        <taxon>Nitrospinota/Tectimicrobiota group</taxon>
        <taxon>Candidatus Tectimicrobiota</taxon>
        <taxon>Candidatus Entotheonellia</taxon>
        <taxon>Candidatus Entotheonellales</taxon>
        <taxon>Candidatus Entotheonellaceae</taxon>
        <taxon>Candidatus Entotheonella</taxon>
    </lineage>
</organism>
<protein>
    <recommendedName>
        <fullName evidence="1">PIN domain-containing protein</fullName>
    </recommendedName>
</protein>
<sequence>MADVEERPEFRIVLDTNVAVSGLLSPHGASHAIVNLAVHHRGRIRLGASEENRDELLATLRMPRLATRIESRGFTPESLYMLYLILTEPAVPTTLWRGQWSTDPDDDAFLATAFAFNADLLVSRDRDLLNLKQFYGCQIVEPSRALALCRAFVNQAD</sequence>
<evidence type="ECO:0000259" key="1">
    <source>
        <dbReference type="Pfam" id="PF13470"/>
    </source>
</evidence>
<dbReference type="InterPro" id="IPR002716">
    <property type="entry name" value="PIN_dom"/>
</dbReference>
<gene>
    <name evidence="2" type="ORF">ETSY2_42655</name>
</gene>
<proteinExistence type="predicted"/>
<dbReference type="Proteomes" id="UP000019140">
    <property type="component" value="Unassembled WGS sequence"/>
</dbReference>
<dbReference type="PANTHER" id="PTHR34610:SF4">
    <property type="entry name" value="SLL8027 PROTEIN"/>
    <property type="match status" value="1"/>
</dbReference>